<comment type="caution">
    <text evidence="1">The sequence shown here is derived from an EMBL/GenBank/DDBJ whole genome shotgun (WGS) entry which is preliminary data.</text>
</comment>
<gene>
    <name evidence="1" type="ORF">QR680_014922</name>
</gene>
<dbReference type="AlphaFoldDB" id="A0AA39IAJ3"/>
<protein>
    <submittedName>
        <fullName evidence="1">Uncharacterized protein</fullName>
    </submittedName>
</protein>
<name>A0AA39IAJ3_9BILA</name>
<dbReference type="Proteomes" id="UP001175271">
    <property type="component" value="Unassembled WGS sequence"/>
</dbReference>
<evidence type="ECO:0000313" key="1">
    <source>
        <dbReference type="EMBL" id="KAK0420848.1"/>
    </source>
</evidence>
<dbReference type="EMBL" id="JAUCMV010000002">
    <property type="protein sequence ID" value="KAK0420848.1"/>
    <property type="molecule type" value="Genomic_DNA"/>
</dbReference>
<evidence type="ECO:0000313" key="2">
    <source>
        <dbReference type="Proteomes" id="UP001175271"/>
    </source>
</evidence>
<proteinExistence type="predicted"/>
<keyword evidence="2" id="KW-1185">Reference proteome</keyword>
<sequence length="397" mass="45845">MAASAPPNDFAFLSTDIIFHILKTSDPDIEDLEPFCALDGNWSDVVQSKDVFHTSYDSKEGYTVSDIGENGLRRCLQKPDTVRYRLSNGWNYKFDDVKVDIARILEHDVSHQASQFALQKSILEQCYGKVHIGARLSSIDSIKILEDLYRELSGVLDILLQRPISHFSIDVTRTTRMSMDRSTGEKFLRLIMSPLVRSVTMSDNVQDAMPHGSLTDFVKKPNFMHLRVRAEPSHLLRQTLSYWKTLTTFPNHMLSLQFEEGLHTAIRSGLEEEGLSRVHLRCNCETERESYSYRGKPEHSLMAMVHPRDETKRIVVISKDFAAEDDYDEEGFLELCLLSVGESQGDEWCDYSDFYFRANSPEFKCLRDGAAIRRVMELTAQRNEERRHRRRGRRNVF</sequence>
<reference evidence="1" key="1">
    <citation type="submission" date="2023-06" db="EMBL/GenBank/DDBJ databases">
        <title>Genomic analysis of the entomopathogenic nematode Steinernema hermaphroditum.</title>
        <authorList>
            <person name="Schwarz E.M."/>
            <person name="Heppert J.K."/>
            <person name="Baniya A."/>
            <person name="Schwartz H.T."/>
            <person name="Tan C.-H."/>
            <person name="Antoshechkin I."/>
            <person name="Sternberg P.W."/>
            <person name="Goodrich-Blair H."/>
            <person name="Dillman A.R."/>
        </authorList>
    </citation>
    <scope>NUCLEOTIDE SEQUENCE</scope>
    <source>
        <strain evidence="1">PS9179</strain>
        <tissue evidence="1">Whole animal</tissue>
    </source>
</reference>
<organism evidence="1 2">
    <name type="scientific">Steinernema hermaphroditum</name>
    <dbReference type="NCBI Taxonomy" id="289476"/>
    <lineage>
        <taxon>Eukaryota</taxon>
        <taxon>Metazoa</taxon>
        <taxon>Ecdysozoa</taxon>
        <taxon>Nematoda</taxon>
        <taxon>Chromadorea</taxon>
        <taxon>Rhabditida</taxon>
        <taxon>Tylenchina</taxon>
        <taxon>Panagrolaimomorpha</taxon>
        <taxon>Strongyloidoidea</taxon>
        <taxon>Steinernematidae</taxon>
        <taxon>Steinernema</taxon>
    </lineage>
</organism>
<accession>A0AA39IAJ3</accession>